<dbReference type="PANTHER" id="PTHR12673:SF159">
    <property type="entry name" value="LD03170P"/>
    <property type="match status" value="1"/>
</dbReference>
<dbReference type="Pfam" id="PF00621">
    <property type="entry name" value="RhoGEF"/>
    <property type="match status" value="1"/>
</dbReference>
<proteinExistence type="predicted"/>
<dbReference type="CDD" id="cd00160">
    <property type="entry name" value="RhoGEF"/>
    <property type="match status" value="1"/>
</dbReference>
<dbReference type="SUPFAM" id="SSF48065">
    <property type="entry name" value="DBL homology domain (DH-domain)"/>
    <property type="match status" value="1"/>
</dbReference>
<evidence type="ECO:0000259" key="1">
    <source>
        <dbReference type="PROSITE" id="PS50010"/>
    </source>
</evidence>
<dbReference type="GO" id="GO:0005737">
    <property type="term" value="C:cytoplasm"/>
    <property type="evidence" value="ECO:0007669"/>
    <property type="project" value="TreeGrafter"/>
</dbReference>
<dbReference type="InterPro" id="IPR000219">
    <property type="entry name" value="DH_dom"/>
</dbReference>
<dbReference type="EMBL" id="JAOPGA020000780">
    <property type="protein sequence ID" value="KAL0481646.1"/>
    <property type="molecule type" value="Genomic_DNA"/>
</dbReference>
<dbReference type="PANTHER" id="PTHR12673">
    <property type="entry name" value="FACIOGENITAL DYSPLASIA PROTEIN"/>
    <property type="match status" value="1"/>
</dbReference>
<gene>
    <name evidence="2" type="ORF">AKO1_012466</name>
</gene>
<dbReference type="GO" id="GO:0005085">
    <property type="term" value="F:guanyl-nucleotide exchange factor activity"/>
    <property type="evidence" value="ECO:0007669"/>
    <property type="project" value="InterPro"/>
</dbReference>
<sequence length="699" mass="81465">MTVKSGRKHVLNEIIQSEKLYTLFLQALIDVYYQPLKFRQDLISKENVEYLFADYLPIRNVHIKILEDFEVHLEQTRSAGKKIDNTLGEIFLRHAPELKVYVKFCNEFETRTKLLTTLRTQSKDLDLWLNQQISLHQQCKNNSIESLMVMPVQKLPRYNLLIKEILQLTSSYHRDHGDLQKALDVIKETNSLVNLKIKEYNNWKKTESLASVVEESGCSRTEFNLSGDQDRKLVLEHRHVGLKCQVQNIDSTDLDMFLFSDYIVFFKRGSFAPTELHQVGFSFVGLIYVQAEEEQSSNLEENYNLQYVQRIRLASTELPWIKDIDNHSYQVITKANTFTIIHQTEDQKVSSIKSIVQCLDLITKTDPVKYKKHAIMLRDEDINPIQIPKSPRKSSDSPSTPTRTLLDVIIRRKVDDPLSYINFPTINHTHFPPRDLTSPTTMLLDKQELATLKQYKLAPTDQLARAMSTFIDETFEAQPDEITFRKGDLVVIHKGLNQDYCLVGKLGINVDPDYKKLLIKNAVPRDYDSLKKLMKAQRSTRHITPSKETENQKVLRKLENHFIQLDTTHIENEVNEQLNMDISDLQVLLPNTVKEPDVTNRNSWSTFFFRSQNDSVHHQFHHDQESSLFKCVINKYEENGQAGIVPSRFFLQIQNPIVRDNFVKLYEKRELVEERKVRSFTVKKKSLTNSTCSPIKFEN</sequence>
<dbReference type="Proteomes" id="UP001431209">
    <property type="component" value="Unassembled WGS sequence"/>
</dbReference>
<dbReference type="AlphaFoldDB" id="A0AAW2YW11"/>
<name>A0AAW2YW11_9EUKA</name>
<organism evidence="2 3">
    <name type="scientific">Acrasis kona</name>
    <dbReference type="NCBI Taxonomy" id="1008807"/>
    <lineage>
        <taxon>Eukaryota</taxon>
        <taxon>Discoba</taxon>
        <taxon>Heterolobosea</taxon>
        <taxon>Tetramitia</taxon>
        <taxon>Eutetramitia</taxon>
        <taxon>Acrasidae</taxon>
        <taxon>Acrasis</taxon>
    </lineage>
</organism>
<dbReference type="PROSITE" id="PS50010">
    <property type="entry name" value="DH_2"/>
    <property type="match status" value="1"/>
</dbReference>
<comment type="caution">
    <text evidence="2">The sequence shown here is derived from an EMBL/GenBank/DDBJ whole genome shotgun (WGS) entry which is preliminary data.</text>
</comment>
<accession>A0AAW2YW11</accession>
<feature type="domain" description="DH" evidence="1">
    <location>
        <begin position="6"/>
        <end position="196"/>
    </location>
</feature>
<evidence type="ECO:0000313" key="2">
    <source>
        <dbReference type="EMBL" id="KAL0481646.1"/>
    </source>
</evidence>
<dbReference type="InterPro" id="IPR051092">
    <property type="entry name" value="FYVE_RhoGEF_PH"/>
</dbReference>
<keyword evidence="3" id="KW-1185">Reference proteome</keyword>
<protein>
    <submittedName>
        <fullName evidence="2">Intersectin</fullName>
    </submittedName>
</protein>
<dbReference type="SMART" id="SM00325">
    <property type="entry name" value="RhoGEF"/>
    <property type="match status" value="1"/>
</dbReference>
<evidence type="ECO:0000313" key="3">
    <source>
        <dbReference type="Proteomes" id="UP001431209"/>
    </source>
</evidence>
<dbReference type="InterPro" id="IPR035899">
    <property type="entry name" value="DBL_dom_sf"/>
</dbReference>
<dbReference type="Gene3D" id="1.20.900.10">
    <property type="entry name" value="Dbl homology (DH) domain"/>
    <property type="match status" value="1"/>
</dbReference>
<reference evidence="2 3" key="1">
    <citation type="submission" date="2024-03" db="EMBL/GenBank/DDBJ databases">
        <title>The Acrasis kona genome and developmental transcriptomes reveal deep origins of eukaryotic multicellular pathways.</title>
        <authorList>
            <person name="Sheikh S."/>
            <person name="Fu C.-J."/>
            <person name="Brown M.W."/>
            <person name="Baldauf S.L."/>
        </authorList>
    </citation>
    <scope>NUCLEOTIDE SEQUENCE [LARGE SCALE GENOMIC DNA]</scope>
    <source>
        <strain evidence="2 3">ATCC MYA-3509</strain>
    </source>
</reference>